<gene>
    <name evidence="1" type="ORF">L861_19790</name>
</gene>
<organism evidence="1 2">
    <name type="scientific">Litchfieldella anticariensis (strain DSM 16096 / CECT 5854 / CIP 108499 / LMG 22089 / FP35)</name>
    <name type="common">Halomonas anticariensis</name>
    <dbReference type="NCBI Taxonomy" id="1121939"/>
    <lineage>
        <taxon>Bacteria</taxon>
        <taxon>Pseudomonadati</taxon>
        <taxon>Pseudomonadota</taxon>
        <taxon>Gammaproteobacteria</taxon>
        <taxon>Oceanospirillales</taxon>
        <taxon>Halomonadaceae</taxon>
        <taxon>Litchfieldella</taxon>
    </lineage>
</organism>
<evidence type="ECO:0000313" key="1">
    <source>
        <dbReference type="EMBL" id="EPC01896.1"/>
    </source>
</evidence>
<dbReference type="Proteomes" id="UP000014463">
    <property type="component" value="Unassembled WGS sequence"/>
</dbReference>
<sequence>MSKNHRRYSEDIKARVSFDDSGEMSDSHFLGH</sequence>
<keyword evidence="2" id="KW-1185">Reference proteome</keyword>
<accession>S2LB35</accession>
<comment type="caution">
    <text evidence="1">The sequence shown here is derived from an EMBL/GenBank/DDBJ whole genome shotgun (WGS) entry which is preliminary data.</text>
</comment>
<evidence type="ECO:0000313" key="2">
    <source>
        <dbReference type="Proteomes" id="UP000014463"/>
    </source>
</evidence>
<name>S2LB35_LITA3</name>
<protein>
    <submittedName>
        <fullName evidence="1">Uncharacterized protein</fullName>
    </submittedName>
</protein>
<reference evidence="1 2" key="1">
    <citation type="journal article" date="2013" name="Genome Announc.">
        <title>Draft genome sequence of the moderately halophilic gammaproteobacterium Halomonas anticariensis FP35.</title>
        <authorList>
            <person name="Tahrioui A."/>
            <person name="Quesada E."/>
            <person name="Llamas I."/>
        </authorList>
    </citation>
    <scope>NUCLEOTIDE SEQUENCE [LARGE SCALE GENOMIC DNA]</scope>
    <source>
        <strain evidence="2">DSM 16096 / CECT 5854 / LMG 22089 / FP35</strain>
    </source>
</reference>
<dbReference type="AlphaFoldDB" id="S2LB35"/>
<proteinExistence type="predicted"/>
<dbReference type="EMBL" id="ASTJ01000029">
    <property type="protein sequence ID" value="EPC01896.1"/>
    <property type="molecule type" value="Genomic_DNA"/>
</dbReference>